<evidence type="ECO:0000256" key="1">
    <source>
        <dbReference type="SAM" id="SignalP"/>
    </source>
</evidence>
<dbReference type="Proteomes" id="UP001202248">
    <property type="component" value="Unassembled WGS sequence"/>
</dbReference>
<keyword evidence="3" id="KW-1185">Reference proteome</keyword>
<reference evidence="2 3" key="1">
    <citation type="submission" date="2022-02" db="EMBL/GenBank/DDBJ databases">
        <authorList>
            <person name="Min J."/>
        </authorList>
    </citation>
    <scope>NUCLEOTIDE SEQUENCE [LARGE SCALE GENOMIC DNA]</scope>
    <source>
        <strain evidence="2 3">GR10-1</strain>
    </source>
</reference>
<name>A0ABS9SMZ6_9BACT</name>
<comment type="caution">
    <text evidence="2">The sequence shown here is derived from an EMBL/GenBank/DDBJ whole genome shotgun (WGS) entry which is preliminary data.</text>
</comment>
<feature type="signal peptide" evidence="1">
    <location>
        <begin position="1"/>
        <end position="21"/>
    </location>
</feature>
<evidence type="ECO:0000313" key="2">
    <source>
        <dbReference type="EMBL" id="MCH5599651.1"/>
    </source>
</evidence>
<dbReference type="RefSeq" id="WP_240831690.1">
    <property type="nucleotide sequence ID" value="NZ_JAKWBL010000004.1"/>
</dbReference>
<gene>
    <name evidence="2" type="ORF">MKP09_17915</name>
</gene>
<accession>A0ABS9SMZ6</accession>
<protein>
    <recommendedName>
        <fullName evidence="4">Beta-glucosidase</fullName>
    </recommendedName>
</protein>
<feature type="chain" id="PRO_5045719771" description="Beta-glucosidase" evidence="1">
    <location>
        <begin position="22"/>
        <end position="54"/>
    </location>
</feature>
<evidence type="ECO:0008006" key="4">
    <source>
        <dbReference type="Google" id="ProtNLM"/>
    </source>
</evidence>
<evidence type="ECO:0000313" key="3">
    <source>
        <dbReference type="Proteomes" id="UP001202248"/>
    </source>
</evidence>
<proteinExistence type="predicted"/>
<dbReference type="EMBL" id="JAKWBL010000004">
    <property type="protein sequence ID" value="MCH5599651.1"/>
    <property type="molecule type" value="Genomic_DNA"/>
</dbReference>
<organism evidence="2 3">
    <name type="scientific">Niabella ginsengisoli</name>
    <dbReference type="NCBI Taxonomy" id="522298"/>
    <lineage>
        <taxon>Bacteria</taxon>
        <taxon>Pseudomonadati</taxon>
        <taxon>Bacteroidota</taxon>
        <taxon>Chitinophagia</taxon>
        <taxon>Chitinophagales</taxon>
        <taxon>Chitinophagaceae</taxon>
        <taxon>Niabella</taxon>
    </lineage>
</organism>
<keyword evidence="1" id="KW-0732">Signal</keyword>
<sequence>MIKYLCFSFSLILLLTTASIAQRSDATMNSFITSLMGKMTLEEKNRPVEFTERG</sequence>